<dbReference type="InterPro" id="IPR013783">
    <property type="entry name" value="Ig-like_fold"/>
</dbReference>
<dbReference type="PROSITE" id="PS50887">
    <property type="entry name" value="GGDEF"/>
    <property type="match status" value="1"/>
</dbReference>
<dbReference type="EMBL" id="JAFREP010000040">
    <property type="protein sequence ID" value="MBO1322660.1"/>
    <property type="molecule type" value="Genomic_DNA"/>
</dbReference>
<dbReference type="PROSITE" id="PS50110">
    <property type="entry name" value="RESPONSE_REGULATORY"/>
    <property type="match status" value="1"/>
</dbReference>
<gene>
    <name evidence="9" type="ORF">J3U88_29570</name>
</gene>
<evidence type="ECO:0000256" key="4">
    <source>
        <dbReference type="PROSITE-ProRule" id="PRU00169"/>
    </source>
</evidence>
<dbReference type="NCBIfam" id="TIGR00254">
    <property type="entry name" value="GGDEF"/>
    <property type="match status" value="1"/>
</dbReference>
<keyword evidence="10" id="KW-1185">Reference proteome</keyword>
<dbReference type="Pfam" id="PF00512">
    <property type="entry name" value="HisKA"/>
    <property type="match status" value="1"/>
</dbReference>
<dbReference type="PROSITE" id="PS50109">
    <property type="entry name" value="HIS_KIN"/>
    <property type="match status" value="1"/>
</dbReference>
<dbReference type="InterPro" id="IPR003594">
    <property type="entry name" value="HATPase_dom"/>
</dbReference>
<dbReference type="Proteomes" id="UP000664417">
    <property type="component" value="Unassembled WGS sequence"/>
</dbReference>
<sequence>MKDQLGDFRRRKGGPADGFPTCGRCFFWALLLLWWPTTTFAQIYPVKSLTIEDGLSHATVYEVVQDRHGFMWFATQNGLNRYDGLTFQSFVHDSVDPYSLSAKGISSMVMRPDGKLWLGTWGGGLELFDPDTFTFQHFAHDPLDPTSLSHNEVQALLMDRRGRLWIGTSRAGLNLYDASNQSFTRIDQGRLGLPGTRIWTLSEDRAGRIWVGTQRGLCFIEPGGTVHCPGPEQIGPLRLPHQQVRALIHDHQNTLWIGTESGLMLLNHETNRLVQPQLWGAAASDLLNNDVINTIYQDQQNVVWIGTMNSGLFRLQRGVPAPRADGAKVQKPAYEVRRFHYRPLDPGSLTQDDIRAIFQDRAGNLWIGTRAGGINRINLSSLKFELYRVSVMNTVDPALNRITAVIPDDEDRFWLGTTKGLIRYQTDRAFQEIFVHDPADPNSLSHNRVLCLLRTRDGDLWAGTWEGGLNRFDAETGRFTRFQHRPDDPHSLSNNTVLALAEDGDGNIWISTDRGLNRLGPDRTRFDRWYPLDLVPSQEQQRLNALAVEPAGVVWVGTYEDGLKRFDPATGRFTGYYKGDVNQGGFPSNRVVSLYLDEAQQLWIGTYDGGLTVLRDIQADPIRARFETYQIKHGLPNDTIFGIEGDDQGYLWISTDRGLCRFDPVEKTFRNYAPKDGLQGFGFLPRATAVSADGWLYFGGNRGLNRFLPEKVHNNRHEPPVHITYFRSDFDQQPSTPYLEPDSVAEVRPGENVVLFKYIALDYAAPNKNRYAYRLDPFDDDWVEVGARTEATYTNLRPGAYTFRVKACNDDGIWNENGAAFRLVVLTPWWRSPLAFAGYSGLALLLLTGLWHLQKQKLERAQEVNQSLVQLDHLKDEFLAGTSHELRTPLNGMIGIVESLLDGVAGPLSDKARADLKMVRSSGRRLVSLVSDIMDFARIKNNSLELNPRSLDLRAATDVVMTLMHPLVGGKNVKLVNEVSPNLPPVRADENRLQQILINLVGNGLKFTESGEVRVGARKMAGKIEIYVEDTGLGMSQARIETIFDTIEHSTLPGRRVRYGGSLGLSITKQLIEIHGGAVTVKSSEGEGTRVVFTLPVGEAGTGFFPENEGDGDTAAGAVMPVPDHPLRDAPVAQGAEANQRFHILIVEDETLNRQVMANHLAVMGYRVTEMATGREVLRAIEQGRRFDLVLLDVVMPRISGYEVCRRIRKRYAVQDLPVIFLAAKHQISDVVAGFESGGNDYITKPVSKDELVSRINTHTRLLDIHRNLEQMVKERTRELAFRNTELESLDDIVQAVNREMEMGQVLETLLNQSLQLLAEAEHAVFLMWEPGLNLYQFAAATGYPLAPLQRHSLSRDALVDHDLRPLDAVSDGIFPVTDCDRLKVVQILREFIPPRSMLVMTVPASHKLEGVLILVNAQQENAFDRAAAKRLNRFREHALAAISKARVLAELRNKNEAIVAKSEELEQKNNELEEAYAKLEDVSLTDPLTGLRNRRFLVKYIYRDVHKVLRDYADGPEPVGGDDKDLIFLLLDLDHFKAVNDNHGHAAGDKVLWQFAEVLKDVCRGSDVIVRWGGEEFLVVSRFTHRRFATDVAERIRSAVAAHHFDLGDGQTIHRTCSIGFACVPFLPEAPGSLKWEQVIDLADQALYVVKRSGRNGWLGMRAGEGPHDGDLFKRVRDDLPGCVARGEIVLDSSLARDQLDL</sequence>
<evidence type="ECO:0000259" key="8">
    <source>
        <dbReference type="PROSITE" id="PS50887"/>
    </source>
</evidence>
<dbReference type="Pfam" id="PF07495">
    <property type="entry name" value="Y_Y_Y"/>
    <property type="match status" value="1"/>
</dbReference>
<dbReference type="Gene3D" id="2.130.10.10">
    <property type="entry name" value="YVTN repeat-like/Quinoprotein amine dehydrogenase"/>
    <property type="match status" value="3"/>
</dbReference>
<dbReference type="InterPro" id="IPR029016">
    <property type="entry name" value="GAF-like_dom_sf"/>
</dbReference>
<dbReference type="Pfam" id="PF00072">
    <property type="entry name" value="Response_reg"/>
    <property type="match status" value="1"/>
</dbReference>
<feature type="domain" description="Response regulatory" evidence="7">
    <location>
        <begin position="1143"/>
        <end position="1260"/>
    </location>
</feature>
<dbReference type="SMART" id="SM00388">
    <property type="entry name" value="HisKA"/>
    <property type="match status" value="1"/>
</dbReference>
<dbReference type="InterPro" id="IPR043128">
    <property type="entry name" value="Rev_trsase/Diguanyl_cyclase"/>
</dbReference>
<dbReference type="SUPFAM" id="SSF63829">
    <property type="entry name" value="Calcium-dependent phosphotriesterase"/>
    <property type="match status" value="3"/>
</dbReference>
<evidence type="ECO:0000313" key="10">
    <source>
        <dbReference type="Proteomes" id="UP000664417"/>
    </source>
</evidence>
<dbReference type="InterPro" id="IPR036097">
    <property type="entry name" value="HisK_dim/P_sf"/>
</dbReference>
<keyword evidence="3 4" id="KW-0597">Phosphoprotein</keyword>
<dbReference type="EC" id="2.7.13.3" evidence="2"/>
<proteinExistence type="predicted"/>
<dbReference type="InterPro" id="IPR011123">
    <property type="entry name" value="Y_Y_Y"/>
</dbReference>
<dbReference type="GO" id="GO:0000155">
    <property type="term" value="F:phosphorelay sensor kinase activity"/>
    <property type="evidence" value="ECO:0007669"/>
    <property type="project" value="InterPro"/>
</dbReference>
<dbReference type="InterPro" id="IPR005467">
    <property type="entry name" value="His_kinase_dom"/>
</dbReference>
<dbReference type="InterPro" id="IPR036890">
    <property type="entry name" value="HATPase_C_sf"/>
</dbReference>
<evidence type="ECO:0000256" key="1">
    <source>
        <dbReference type="ARBA" id="ARBA00000085"/>
    </source>
</evidence>
<protein>
    <recommendedName>
        <fullName evidence="2">histidine kinase</fullName>
        <ecNumber evidence="2">2.7.13.3</ecNumber>
    </recommendedName>
</protein>
<feature type="domain" description="GGDEF" evidence="8">
    <location>
        <begin position="1525"/>
        <end position="1664"/>
    </location>
</feature>
<comment type="caution">
    <text evidence="9">The sequence shown here is derived from an EMBL/GenBank/DDBJ whole genome shotgun (WGS) entry which is preliminary data.</text>
</comment>
<dbReference type="Gene3D" id="3.30.565.10">
    <property type="entry name" value="Histidine kinase-like ATPase, C-terminal domain"/>
    <property type="match status" value="1"/>
</dbReference>
<reference evidence="9" key="1">
    <citation type="submission" date="2021-03" db="EMBL/GenBank/DDBJ databases">
        <authorList>
            <person name="Wang G."/>
        </authorList>
    </citation>
    <scope>NUCLEOTIDE SEQUENCE</scope>
    <source>
        <strain evidence="9">KCTC 12899</strain>
    </source>
</reference>
<dbReference type="InterPro" id="IPR011006">
    <property type="entry name" value="CheY-like_superfamily"/>
</dbReference>
<dbReference type="InterPro" id="IPR003661">
    <property type="entry name" value="HisK_dim/P_dom"/>
</dbReference>
<evidence type="ECO:0000256" key="3">
    <source>
        <dbReference type="ARBA" id="ARBA00022553"/>
    </source>
</evidence>
<dbReference type="PANTHER" id="PTHR43547:SF2">
    <property type="entry name" value="HYBRID SIGNAL TRANSDUCTION HISTIDINE KINASE C"/>
    <property type="match status" value="1"/>
</dbReference>
<evidence type="ECO:0000259" key="7">
    <source>
        <dbReference type="PROSITE" id="PS50110"/>
    </source>
</evidence>
<feature type="domain" description="Histidine kinase" evidence="6">
    <location>
        <begin position="881"/>
        <end position="1099"/>
    </location>
</feature>
<dbReference type="PANTHER" id="PTHR43547">
    <property type="entry name" value="TWO-COMPONENT HISTIDINE KINASE"/>
    <property type="match status" value="1"/>
</dbReference>
<dbReference type="CDD" id="cd01949">
    <property type="entry name" value="GGDEF"/>
    <property type="match status" value="1"/>
</dbReference>
<dbReference type="Gene3D" id="1.10.287.130">
    <property type="match status" value="1"/>
</dbReference>
<dbReference type="SMART" id="SM00448">
    <property type="entry name" value="REC"/>
    <property type="match status" value="1"/>
</dbReference>
<dbReference type="SUPFAM" id="SSF47384">
    <property type="entry name" value="Homodimeric domain of signal transducing histidine kinase"/>
    <property type="match status" value="1"/>
</dbReference>
<dbReference type="Gene3D" id="3.30.70.270">
    <property type="match status" value="1"/>
</dbReference>
<dbReference type="CDD" id="cd00082">
    <property type="entry name" value="HisKA"/>
    <property type="match status" value="1"/>
</dbReference>
<feature type="modified residue" description="4-aspartylphosphate" evidence="4">
    <location>
        <position position="1193"/>
    </location>
</feature>
<dbReference type="RefSeq" id="WP_207862633.1">
    <property type="nucleotide sequence ID" value="NZ_JAFREP010000040.1"/>
</dbReference>
<evidence type="ECO:0000259" key="6">
    <source>
        <dbReference type="PROSITE" id="PS50109"/>
    </source>
</evidence>
<dbReference type="SUPFAM" id="SSF55781">
    <property type="entry name" value="GAF domain-like"/>
    <property type="match status" value="1"/>
</dbReference>
<keyword evidence="5" id="KW-0175">Coiled coil</keyword>
<dbReference type="InterPro" id="IPR004358">
    <property type="entry name" value="Sig_transdc_His_kin-like_C"/>
</dbReference>
<dbReference type="Pfam" id="PF00990">
    <property type="entry name" value="GGDEF"/>
    <property type="match status" value="1"/>
</dbReference>
<accession>A0A8J7QR46</accession>
<evidence type="ECO:0000313" key="9">
    <source>
        <dbReference type="EMBL" id="MBO1322660.1"/>
    </source>
</evidence>
<dbReference type="SUPFAM" id="SSF55073">
    <property type="entry name" value="Nucleotide cyclase"/>
    <property type="match status" value="1"/>
</dbReference>
<dbReference type="InterPro" id="IPR001789">
    <property type="entry name" value="Sig_transdc_resp-reg_receiver"/>
</dbReference>
<comment type="catalytic activity">
    <reaction evidence="1">
        <text>ATP + protein L-histidine = ADP + protein N-phospho-L-histidine.</text>
        <dbReference type="EC" id="2.7.13.3"/>
    </reaction>
</comment>
<dbReference type="PRINTS" id="PR00344">
    <property type="entry name" value="BCTRLSENSOR"/>
</dbReference>
<evidence type="ECO:0000256" key="2">
    <source>
        <dbReference type="ARBA" id="ARBA00012438"/>
    </source>
</evidence>
<evidence type="ECO:0000256" key="5">
    <source>
        <dbReference type="SAM" id="Coils"/>
    </source>
</evidence>
<dbReference type="Gene3D" id="3.30.450.40">
    <property type="match status" value="1"/>
</dbReference>
<dbReference type="InterPro" id="IPR000160">
    <property type="entry name" value="GGDEF_dom"/>
</dbReference>
<dbReference type="Gene3D" id="3.40.50.2300">
    <property type="match status" value="1"/>
</dbReference>
<dbReference type="SMART" id="SM00387">
    <property type="entry name" value="HATPase_c"/>
    <property type="match status" value="1"/>
</dbReference>
<dbReference type="Gene3D" id="2.60.40.10">
    <property type="entry name" value="Immunoglobulins"/>
    <property type="match status" value="1"/>
</dbReference>
<dbReference type="CDD" id="cd00146">
    <property type="entry name" value="PKD"/>
    <property type="match status" value="1"/>
</dbReference>
<dbReference type="InterPro" id="IPR015943">
    <property type="entry name" value="WD40/YVTN_repeat-like_dom_sf"/>
</dbReference>
<dbReference type="SMART" id="SM00267">
    <property type="entry name" value="GGDEF"/>
    <property type="match status" value="1"/>
</dbReference>
<organism evidence="9 10">
    <name type="scientific">Acanthopleuribacter pedis</name>
    <dbReference type="NCBI Taxonomy" id="442870"/>
    <lineage>
        <taxon>Bacteria</taxon>
        <taxon>Pseudomonadati</taxon>
        <taxon>Acidobacteriota</taxon>
        <taxon>Holophagae</taxon>
        <taxon>Acanthopleuribacterales</taxon>
        <taxon>Acanthopleuribacteraceae</taxon>
        <taxon>Acanthopleuribacter</taxon>
    </lineage>
</organism>
<dbReference type="SUPFAM" id="SSF52172">
    <property type="entry name" value="CheY-like"/>
    <property type="match status" value="1"/>
</dbReference>
<dbReference type="SUPFAM" id="SSF55874">
    <property type="entry name" value="ATPase domain of HSP90 chaperone/DNA topoisomerase II/histidine kinase"/>
    <property type="match status" value="1"/>
</dbReference>
<dbReference type="InterPro" id="IPR029787">
    <property type="entry name" value="Nucleotide_cyclase"/>
</dbReference>
<dbReference type="CDD" id="cd17574">
    <property type="entry name" value="REC_OmpR"/>
    <property type="match status" value="1"/>
</dbReference>
<name>A0A8J7QR46_9BACT</name>
<dbReference type="InterPro" id="IPR011110">
    <property type="entry name" value="Reg_prop"/>
</dbReference>
<dbReference type="Pfam" id="PF07494">
    <property type="entry name" value="Reg_prop"/>
    <property type="match status" value="9"/>
</dbReference>
<feature type="coiled-coil region" evidence="5">
    <location>
        <begin position="1449"/>
        <end position="1486"/>
    </location>
</feature>
<dbReference type="Pfam" id="PF02518">
    <property type="entry name" value="HATPase_c"/>
    <property type="match status" value="1"/>
</dbReference>